<dbReference type="PATRIC" id="fig|1432657.3.peg.1225"/>
<gene>
    <name evidence="1" type="ORF">BDCR2A_01246</name>
</gene>
<evidence type="ECO:0000313" key="2">
    <source>
        <dbReference type="Proteomes" id="UP000019148"/>
    </source>
</evidence>
<organism evidence="1 2">
    <name type="scientific">Borrelia duttonii CR2A</name>
    <dbReference type="NCBI Taxonomy" id="1432657"/>
    <lineage>
        <taxon>Bacteria</taxon>
        <taxon>Pseudomonadati</taxon>
        <taxon>Spirochaetota</taxon>
        <taxon>Spirochaetia</taxon>
        <taxon>Spirochaetales</taxon>
        <taxon>Borreliaceae</taxon>
        <taxon>Borrelia</taxon>
    </lineage>
</organism>
<comment type="caution">
    <text evidence="1">The sequence shown here is derived from an EMBL/GenBank/DDBJ whole genome shotgun (WGS) entry which is preliminary data.</text>
</comment>
<evidence type="ECO:0000313" key="1">
    <source>
        <dbReference type="EMBL" id="ETZ17832.1"/>
    </source>
</evidence>
<dbReference type="EMBL" id="AZIT01000003">
    <property type="protein sequence ID" value="ETZ17832.1"/>
    <property type="molecule type" value="Genomic_DNA"/>
</dbReference>
<dbReference type="Proteomes" id="UP000019148">
    <property type="component" value="Unassembled WGS sequence"/>
</dbReference>
<name>W6TG25_9SPIR</name>
<accession>W6TG25</accession>
<dbReference type="AlphaFoldDB" id="W6TG25"/>
<protein>
    <submittedName>
        <fullName evidence="1">Uncharacterized protein</fullName>
    </submittedName>
</protein>
<proteinExistence type="predicted"/>
<sequence>MRNKVEVKVLVPMLKNYLNKQVDLKYGQVFNNHYYYEILEMVEDKEHLRIGEYEKIID</sequence>
<reference evidence="1 2" key="1">
    <citation type="submission" date="2013-12" db="EMBL/GenBank/DDBJ databases">
        <title>Comparative genomics of relapsing fever spirochetes.</title>
        <authorList>
            <person name="Schwan T.G."/>
            <person name="Raffel S.J."/>
            <person name="Porcella S.F."/>
        </authorList>
    </citation>
    <scope>NUCLEOTIDE SEQUENCE [LARGE SCALE GENOMIC DNA]</scope>
    <source>
        <strain evidence="1 2">CR2A</strain>
    </source>
</reference>